<evidence type="ECO:0008006" key="3">
    <source>
        <dbReference type="Google" id="ProtNLM"/>
    </source>
</evidence>
<dbReference type="RefSeq" id="WP_158202878.1">
    <property type="nucleotide sequence ID" value="NZ_WSZK01000004.1"/>
</dbReference>
<dbReference type="EMBL" id="WSZK01000004">
    <property type="protein sequence ID" value="MWG33144.1"/>
    <property type="molecule type" value="Genomic_DNA"/>
</dbReference>
<protein>
    <recommendedName>
        <fullName evidence="3">DUF2188 domain-containing protein</fullName>
    </recommendedName>
</protein>
<accession>A0A6B0GEK1</accession>
<dbReference type="Pfam" id="PF09954">
    <property type="entry name" value="DUF2188"/>
    <property type="match status" value="1"/>
</dbReference>
<sequence length="70" mass="7809">MDDVEIVVRFDDHRGDWTVRRSGTVVSRAPSQSEAFKEAAGLTFDERGPHITVRVIDRNGVAQDRLAEVA</sequence>
<evidence type="ECO:0000313" key="1">
    <source>
        <dbReference type="EMBL" id="MWG33144.1"/>
    </source>
</evidence>
<gene>
    <name evidence="1" type="ORF">GQS65_01340</name>
</gene>
<evidence type="ECO:0000313" key="2">
    <source>
        <dbReference type="Proteomes" id="UP000451471"/>
    </source>
</evidence>
<reference evidence="1 2" key="1">
    <citation type="submission" date="2019-12" db="EMBL/GenBank/DDBJ databases">
        <title>Halocatena pleomorpha gen. nov. sp. nov., an extremely halophilic archaeon of family Halobacteriaceae isolated from saltpan soil.</title>
        <authorList>
            <person name="Pal Y."/>
            <person name="Verma A."/>
            <person name="Krishnamurthi S."/>
            <person name="Kumar P."/>
        </authorList>
    </citation>
    <scope>NUCLEOTIDE SEQUENCE [LARGE SCALE GENOMIC DNA]</scope>
    <source>
        <strain evidence="1 2">JCM 16495</strain>
    </source>
</reference>
<dbReference type="AlphaFoldDB" id="A0A6B0GEK1"/>
<comment type="caution">
    <text evidence="1">The sequence shown here is derived from an EMBL/GenBank/DDBJ whole genome shotgun (WGS) entry which is preliminary data.</text>
</comment>
<proteinExistence type="predicted"/>
<organism evidence="1 2">
    <name type="scientific">Halomarina oriensis</name>
    <dbReference type="NCBI Taxonomy" id="671145"/>
    <lineage>
        <taxon>Archaea</taxon>
        <taxon>Methanobacteriati</taxon>
        <taxon>Methanobacteriota</taxon>
        <taxon>Stenosarchaea group</taxon>
        <taxon>Halobacteria</taxon>
        <taxon>Halobacteriales</taxon>
        <taxon>Natronomonadaceae</taxon>
        <taxon>Halomarina</taxon>
    </lineage>
</organism>
<dbReference type="Proteomes" id="UP000451471">
    <property type="component" value="Unassembled WGS sequence"/>
</dbReference>
<dbReference type="InterPro" id="IPR018691">
    <property type="entry name" value="DUF2188"/>
</dbReference>
<keyword evidence="2" id="KW-1185">Reference proteome</keyword>
<name>A0A6B0GEK1_9EURY</name>